<feature type="region of interest" description="Disordered" evidence="1">
    <location>
        <begin position="582"/>
        <end position="697"/>
    </location>
</feature>
<dbReference type="AlphaFoldDB" id="A0A1E3K869"/>
<dbReference type="EMBL" id="MEKH01000004">
    <property type="protein sequence ID" value="ODO09384.1"/>
    <property type="molecule type" value="Genomic_DNA"/>
</dbReference>
<evidence type="ECO:0000313" key="3">
    <source>
        <dbReference type="Proteomes" id="UP000095149"/>
    </source>
</evidence>
<accession>A0A1E3K869</accession>
<feature type="compositionally biased region" description="Acidic residues" evidence="1">
    <location>
        <begin position="347"/>
        <end position="356"/>
    </location>
</feature>
<proteinExistence type="predicted"/>
<feature type="region of interest" description="Disordered" evidence="1">
    <location>
        <begin position="124"/>
        <end position="200"/>
    </location>
</feature>
<name>A0A1E3K869_9TREE</name>
<dbReference type="Proteomes" id="UP000095149">
    <property type="component" value="Unassembled WGS sequence"/>
</dbReference>
<evidence type="ECO:0000256" key="1">
    <source>
        <dbReference type="SAM" id="MobiDB-lite"/>
    </source>
</evidence>
<feature type="compositionally biased region" description="Pro residues" evidence="1">
    <location>
        <begin position="619"/>
        <end position="641"/>
    </location>
</feature>
<sequence length="697" mass="78120">MLASRLPYQFSRPRDPDDSRIASIKPTSRRVWVRRPRTLSNPVKDLRREIVFRQAVRNLDFNSNTKLGHKKKKRHPSKSQVLTELHKISPTPQKTDSVSLSPRNEEAWEAFRCICEPMPSDDDGAAPCGPTVPHHRRLRRRVTQEAEDGSWNTVREGATSEAVVVSKMEEEKDEVSIEQDSSDDDEKEEQSTSDEEENLEIERWEQHRLASTDDEQVLNRGEARVVWQQGSKLSFRLDEGNEEESTGEVEEAYRILSAGGTLSYVQSHSLASPPTLADDMAPTDHSHTYPETLHHALSTSLLLSPLIYHQGGGSSAPQDEETQDVPAQEDEELWVERQAKRRAPSPGEDDYGEESEGPSQKCEGALLPGRAEAEQPRRSPRRPKRISYWAGNSSDDDDGTDKDYNNADKNYDYTDKDENDYTNKDDNDIDEDDDYTGIDPALLFGEPLSQTQQPYHDQPGAKLPIWWDDIEEWERPEEAESVEETVNFGRRVRSSTPPSPPSPTPSFSRYPETLKSPPQLGTYTIISDAPTTLSVSPLRHGIDGIRLHDNPFCDDPPSPYPYSPNPSLHFWAAIYDVAASGDNQSENEEKPTIHSISTIEDLRAHPSNAREAIVIPQLDPAPPYSTSPRPPSSPDHLPAPCPSTHTTETPNGSRLLTPGPKRGLARKTSDVFEEDDKEKPGMKRGRRGVDQATVNGG</sequence>
<comment type="caution">
    <text evidence="2">The sequence shown here is derived from an EMBL/GenBank/DDBJ whole genome shotgun (WGS) entry which is preliminary data.</text>
</comment>
<feature type="compositionally biased region" description="Basic and acidic residues" evidence="1">
    <location>
        <begin position="401"/>
        <end position="426"/>
    </location>
</feature>
<dbReference type="OrthoDB" id="10380197at2759"/>
<feature type="region of interest" description="Disordered" evidence="1">
    <location>
        <begin position="476"/>
        <end position="523"/>
    </location>
</feature>
<feature type="compositionally biased region" description="Polar residues" evidence="1">
    <location>
        <begin position="643"/>
        <end position="654"/>
    </location>
</feature>
<feature type="compositionally biased region" description="Acidic residues" evidence="1">
    <location>
        <begin position="318"/>
        <end position="333"/>
    </location>
</feature>
<feature type="compositionally biased region" description="Acidic residues" evidence="1">
    <location>
        <begin position="427"/>
        <end position="436"/>
    </location>
</feature>
<feature type="compositionally biased region" description="Acidic residues" evidence="1">
    <location>
        <begin position="171"/>
        <end position="199"/>
    </location>
</feature>
<evidence type="ECO:0000313" key="2">
    <source>
        <dbReference type="EMBL" id="ODO09384.1"/>
    </source>
</evidence>
<feature type="region of interest" description="Disordered" evidence="1">
    <location>
        <begin position="308"/>
        <end position="460"/>
    </location>
</feature>
<feature type="region of interest" description="Disordered" evidence="1">
    <location>
        <begin position="1"/>
        <end position="21"/>
    </location>
</feature>
<gene>
    <name evidence="2" type="ORF">I350_02984</name>
</gene>
<organism evidence="2 3">
    <name type="scientific">Cryptococcus amylolentus CBS 6273</name>
    <dbReference type="NCBI Taxonomy" id="1296118"/>
    <lineage>
        <taxon>Eukaryota</taxon>
        <taxon>Fungi</taxon>
        <taxon>Dikarya</taxon>
        <taxon>Basidiomycota</taxon>
        <taxon>Agaricomycotina</taxon>
        <taxon>Tremellomycetes</taxon>
        <taxon>Tremellales</taxon>
        <taxon>Cryptococcaceae</taxon>
        <taxon>Cryptococcus</taxon>
    </lineage>
</organism>
<protein>
    <submittedName>
        <fullName evidence="2">Uncharacterized protein</fullName>
    </submittedName>
</protein>
<reference evidence="2 3" key="1">
    <citation type="submission" date="2016-06" db="EMBL/GenBank/DDBJ databases">
        <title>Evolution of pathogenesis and genome organization in the Tremellales.</title>
        <authorList>
            <person name="Cuomo C."/>
            <person name="Litvintseva A."/>
            <person name="Heitman J."/>
            <person name="Chen Y."/>
            <person name="Sun S."/>
            <person name="Springer D."/>
            <person name="Dromer F."/>
            <person name="Young S."/>
            <person name="Zeng Q."/>
            <person name="Chapman S."/>
            <person name="Gujja S."/>
            <person name="Saif S."/>
            <person name="Birren B."/>
        </authorList>
    </citation>
    <scope>NUCLEOTIDE SEQUENCE [LARGE SCALE GENOMIC DNA]</scope>
    <source>
        <strain evidence="2 3">CBS 6273</strain>
    </source>
</reference>